<name>A0A0B8NVU0_9VIBR</name>
<feature type="signal peptide" evidence="1">
    <location>
        <begin position="1"/>
        <end position="20"/>
    </location>
</feature>
<feature type="chain" id="PRO_5002139491" evidence="1">
    <location>
        <begin position="21"/>
        <end position="174"/>
    </location>
</feature>
<evidence type="ECO:0000313" key="3">
    <source>
        <dbReference type="Proteomes" id="UP000031671"/>
    </source>
</evidence>
<comment type="caution">
    <text evidence="2">The sequence shown here is derived from an EMBL/GenBank/DDBJ whole genome shotgun (WGS) entry which is preliminary data.</text>
</comment>
<dbReference type="Pfam" id="PF12915">
    <property type="entry name" value="DUF3833"/>
    <property type="match status" value="1"/>
</dbReference>
<dbReference type="Proteomes" id="UP000031671">
    <property type="component" value="Unassembled WGS sequence"/>
</dbReference>
<dbReference type="AlphaFoldDB" id="A0A0B8NVU0"/>
<dbReference type="InterPro" id="IPR024409">
    <property type="entry name" value="DUF3833"/>
</dbReference>
<proteinExistence type="predicted"/>
<evidence type="ECO:0000256" key="1">
    <source>
        <dbReference type="SAM" id="SignalP"/>
    </source>
</evidence>
<reference evidence="2 3" key="1">
    <citation type="submission" date="2015-01" db="EMBL/GenBank/DDBJ databases">
        <title>Vibrio sp. C1 JCM 19231 whole genome shotgun sequence.</title>
        <authorList>
            <person name="Sawabe T."/>
            <person name="Meirelles P."/>
            <person name="Feng G."/>
            <person name="Sayaka M."/>
            <person name="Hattori M."/>
            <person name="Ohkuma M."/>
        </authorList>
    </citation>
    <scope>NUCLEOTIDE SEQUENCE [LARGE SCALE GENOMIC DNA]</scope>
    <source>
        <strain evidence="3">JCM 19231</strain>
    </source>
</reference>
<dbReference type="EMBL" id="BBRZ01000007">
    <property type="protein sequence ID" value="GAM54849.1"/>
    <property type="molecule type" value="Genomic_DNA"/>
</dbReference>
<accession>A0A0B8NVU0</accession>
<keyword evidence="3" id="KW-1185">Reference proteome</keyword>
<dbReference type="PROSITE" id="PS51257">
    <property type="entry name" value="PROKAR_LIPOPROTEIN"/>
    <property type="match status" value="1"/>
</dbReference>
<keyword evidence="1" id="KW-0732">Signal</keyword>
<keyword evidence="2" id="KW-0449">Lipoprotein</keyword>
<evidence type="ECO:0000313" key="2">
    <source>
        <dbReference type="EMBL" id="GAM54849.1"/>
    </source>
</evidence>
<dbReference type="RefSeq" id="WP_261833424.1">
    <property type="nucleotide sequence ID" value="NZ_AP024881.1"/>
</dbReference>
<sequence length="174" mass="20123">MRVMKAFFLGLVAMMLGCSAELSDYQDASPRFDLFGYFDGRVDAWGMVQDRSGKQTRRFYVELNGSIEGNVLTLDEQFEFDDGEQSTRIWVITRLNDGTYEGRADDIIGIATGKEVGNALHWTYDFELPRGDSTVTVFFDDWLYRQDDKHVFNLTSIRKFGLEFGRLTLFFQKQ</sequence>
<protein>
    <submittedName>
        <fullName evidence="2">Putative lipoprotein</fullName>
    </submittedName>
</protein>
<gene>
    <name evidence="2" type="ORF">JCM19231_4585</name>
</gene>
<reference evidence="2 3" key="2">
    <citation type="submission" date="2015-01" db="EMBL/GenBank/DDBJ databases">
        <authorList>
            <consortium name="NBRP consortium"/>
            <person name="Sawabe T."/>
            <person name="Meirelles P."/>
            <person name="Feng G."/>
            <person name="Sayaka M."/>
            <person name="Hattori M."/>
            <person name="Ohkuma M."/>
        </authorList>
    </citation>
    <scope>NUCLEOTIDE SEQUENCE [LARGE SCALE GENOMIC DNA]</scope>
    <source>
        <strain evidence="3">JCM 19231</strain>
    </source>
</reference>
<organism evidence="2 3">
    <name type="scientific">Vibrio ishigakensis</name>
    <dbReference type="NCBI Taxonomy" id="1481914"/>
    <lineage>
        <taxon>Bacteria</taxon>
        <taxon>Pseudomonadati</taxon>
        <taxon>Pseudomonadota</taxon>
        <taxon>Gammaproteobacteria</taxon>
        <taxon>Vibrionales</taxon>
        <taxon>Vibrionaceae</taxon>
        <taxon>Vibrio</taxon>
    </lineage>
</organism>